<evidence type="ECO:0000313" key="13">
    <source>
        <dbReference type="EMBL" id="SEK36002.1"/>
    </source>
</evidence>
<comment type="pathway">
    <text evidence="10">Isoprenoid biosynthesis; isopentenyl diphosphate biosynthesis via DXP pathway; isopentenyl diphosphate from 1-deoxy-D-xylulose 5-phosphate: step 3/6.</text>
</comment>
<evidence type="ECO:0000256" key="5">
    <source>
        <dbReference type="ARBA" id="ARBA00022741"/>
    </source>
</evidence>
<proteinExistence type="inferred from homology"/>
<evidence type="ECO:0000256" key="4">
    <source>
        <dbReference type="ARBA" id="ARBA00022679"/>
    </source>
</evidence>
<dbReference type="InterPro" id="IPR020568">
    <property type="entry name" value="Ribosomal_Su5_D2-typ_SF"/>
</dbReference>
<dbReference type="Proteomes" id="UP000199297">
    <property type="component" value="Unassembled WGS sequence"/>
</dbReference>
<dbReference type="Pfam" id="PF00288">
    <property type="entry name" value="GHMP_kinases_N"/>
    <property type="match status" value="1"/>
</dbReference>
<keyword evidence="8 10" id="KW-0414">Isoprene biosynthesis</keyword>
<dbReference type="NCBIfam" id="TIGR00154">
    <property type="entry name" value="ispE"/>
    <property type="match status" value="1"/>
</dbReference>
<reference evidence="14" key="1">
    <citation type="submission" date="2016-10" db="EMBL/GenBank/DDBJ databases">
        <authorList>
            <person name="Varghese N."/>
            <person name="Submissions S."/>
        </authorList>
    </citation>
    <scope>NUCLEOTIDE SEQUENCE [LARGE SCALE GENOMIC DNA]</scope>
    <source>
        <strain evidence="14">CGMCC 1.9127</strain>
    </source>
</reference>
<dbReference type="EC" id="2.7.1.148" evidence="2 10"/>
<sequence length="286" mass="31029">MKQEKFYSFPSPAKLNLFLHIVGRLDNGYHQLETVFQFLDYHDTIALKATSDSSIKLLTPIPGVENNENLIIKAADLLQQATQCQLGAEIKLEKILPMGGGLGGGSSNAATVLLALNALWETKLTIDELAKLGLSLGADVPIFIHGFAAFAQGIGEKLSPAAPATYWYLVSKPNCSIATARVFSANDLKRDTPAIQYQDADIENYGNDCQSWVIKHYPEVAKLLAWLVEYAPSQMTGTGACIFSRFSSKKDACYVQSLLPTGIESFVAKGLNQSPLHAAVAAVNEY</sequence>
<comment type="catalytic activity">
    <reaction evidence="10">
        <text>4-CDP-2-C-methyl-D-erythritol + ATP = 4-CDP-2-C-methyl-D-erythritol 2-phosphate + ADP + H(+)</text>
        <dbReference type="Rhea" id="RHEA:18437"/>
        <dbReference type="ChEBI" id="CHEBI:15378"/>
        <dbReference type="ChEBI" id="CHEBI:30616"/>
        <dbReference type="ChEBI" id="CHEBI:57823"/>
        <dbReference type="ChEBI" id="CHEBI:57919"/>
        <dbReference type="ChEBI" id="CHEBI:456216"/>
        <dbReference type="EC" id="2.7.1.148"/>
    </reaction>
</comment>
<dbReference type="RefSeq" id="WP_198951648.1">
    <property type="nucleotide sequence ID" value="NZ_FOBI01000001.1"/>
</dbReference>
<keyword evidence="4 10" id="KW-0808">Transferase</keyword>
<dbReference type="AlphaFoldDB" id="A0A1H7GGF5"/>
<dbReference type="InterPro" id="IPR036554">
    <property type="entry name" value="GHMP_kinase_C_sf"/>
</dbReference>
<feature type="domain" description="GHMP kinase N-terminal" evidence="11">
    <location>
        <begin position="69"/>
        <end position="146"/>
    </location>
</feature>
<dbReference type="Gene3D" id="3.30.70.890">
    <property type="entry name" value="GHMP kinase, C-terminal domain"/>
    <property type="match status" value="1"/>
</dbReference>
<evidence type="ECO:0000256" key="10">
    <source>
        <dbReference type="HAMAP-Rule" id="MF_00061"/>
    </source>
</evidence>
<dbReference type="PIRSF" id="PIRSF010376">
    <property type="entry name" value="IspE"/>
    <property type="match status" value="1"/>
</dbReference>
<dbReference type="STRING" id="641665.GCA_002104455_00545"/>
<evidence type="ECO:0000256" key="1">
    <source>
        <dbReference type="ARBA" id="ARBA00009684"/>
    </source>
</evidence>
<keyword evidence="6 10" id="KW-0418">Kinase</keyword>
<evidence type="ECO:0000256" key="2">
    <source>
        <dbReference type="ARBA" id="ARBA00012052"/>
    </source>
</evidence>
<feature type="domain" description="GHMP kinase C-terminal" evidence="12">
    <location>
        <begin position="213"/>
        <end position="252"/>
    </location>
</feature>
<dbReference type="UniPathway" id="UPA00056">
    <property type="reaction ID" value="UER00094"/>
</dbReference>
<dbReference type="InterPro" id="IPR004424">
    <property type="entry name" value="IspE"/>
</dbReference>
<comment type="function">
    <text evidence="10">Catalyzes the phosphorylation of the position 2 hydroxy group of 4-diphosphocytidyl-2C-methyl-D-erythritol.</text>
</comment>
<dbReference type="EMBL" id="FOBI01000001">
    <property type="protein sequence ID" value="SEK36002.1"/>
    <property type="molecule type" value="Genomic_DNA"/>
</dbReference>
<protein>
    <recommendedName>
        <fullName evidence="3 10">4-diphosphocytidyl-2-C-methyl-D-erythritol kinase</fullName>
        <shortName evidence="10">CMK</shortName>
        <ecNumber evidence="2 10">2.7.1.148</ecNumber>
    </recommendedName>
    <alternativeName>
        <fullName evidence="9 10">4-(cytidine-5'-diphospho)-2-C-methyl-D-erythritol kinase</fullName>
    </alternativeName>
</protein>
<dbReference type="SUPFAM" id="SSF54211">
    <property type="entry name" value="Ribosomal protein S5 domain 2-like"/>
    <property type="match status" value="1"/>
</dbReference>
<dbReference type="Pfam" id="PF08544">
    <property type="entry name" value="GHMP_kinases_C"/>
    <property type="match status" value="1"/>
</dbReference>
<evidence type="ECO:0000313" key="14">
    <source>
        <dbReference type="Proteomes" id="UP000199297"/>
    </source>
</evidence>
<organism evidence="13 14">
    <name type="scientific">Colwellia chukchiensis</name>
    <dbReference type="NCBI Taxonomy" id="641665"/>
    <lineage>
        <taxon>Bacteria</taxon>
        <taxon>Pseudomonadati</taxon>
        <taxon>Pseudomonadota</taxon>
        <taxon>Gammaproteobacteria</taxon>
        <taxon>Alteromonadales</taxon>
        <taxon>Colwelliaceae</taxon>
        <taxon>Colwellia</taxon>
    </lineage>
</organism>
<dbReference type="InterPro" id="IPR006204">
    <property type="entry name" value="GHMP_kinase_N_dom"/>
</dbReference>
<evidence type="ECO:0000256" key="9">
    <source>
        <dbReference type="ARBA" id="ARBA00032554"/>
    </source>
</evidence>
<feature type="active site" evidence="10">
    <location>
        <position position="14"/>
    </location>
</feature>
<evidence type="ECO:0000256" key="6">
    <source>
        <dbReference type="ARBA" id="ARBA00022777"/>
    </source>
</evidence>
<evidence type="ECO:0000259" key="11">
    <source>
        <dbReference type="Pfam" id="PF00288"/>
    </source>
</evidence>
<accession>A0A1H7GGF5</accession>
<gene>
    <name evidence="10" type="primary">ispE</name>
    <name evidence="13" type="ORF">SAMN05216262_101158</name>
</gene>
<dbReference type="GO" id="GO:0016114">
    <property type="term" value="P:terpenoid biosynthetic process"/>
    <property type="evidence" value="ECO:0007669"/>
    <property type="project" value="UniProtKB-UniRule"/>
</dbReference>
<evidence type="ECO:0000256" key="7">
    <source>
        <dbReference type="ARBA" id="ARBA00022840"/>
    </source>
</evidence>
<dbReference type="PANTHER" id="PTHR43527">
    <property type="entry name" value="4-DIPHOSPHOCYTIDYL-2-C-METHYL-D-ERYTHRITOL KINASE, CHLOROPLASTIC"/>
    <property type="match status" value="1"/>
</dbReference>
<keyword evidence="7 10" id="KW-0067">ATP-binding</keyword>
<dbReference type="InterPro" id="IPR013750">
    <property type="entry name" value="GHMP_kinase_C_dom"/>
</dbReference>
<dbReference type="HAMAP" id="MF_00061">
    <property type="entry name" value="IspE"/>
    <property type="match status" value="1"/>
</dbReference>
<name>A0A1H7GGF5_9GAMM</name>
<dbReference type="Gene3D" id="3.30.230.10">
    <property type="match status" value="1"/>
</dbReference>
<keyword evidence="5 10" id="KW-0547">Nucleotide-binding</keyword>
<dbReference type="GO" id="GO:0050515">
    <property type="term" value="F:4-(cytidine 5'-diphospho)-2-C-methyl-D-erythritol kinase activity"/>
    <property type="evidence" value="ECO:0007669"/>
    <property type="project" value="UniProtKB-UniRule"/>
</dbReference>
<feature type="binding site" evidence="10">
    <location>
        <begin position="97"/>
        <end position="107"/>
    </location>
    <ligand>
        <name>ATP</name>
        <dbReference type="ChEBI" id="CHEBI:30616"/>
    </ligand>
</feature>
<keyword evidence="14" id="KW-1185">Reference proteome</keyword>
<comment type="similarity">
    <text evidence="1 10">Belongs to the GHMP kinase family. IspE subfamily.</text>
</comment>
<evidence type="ECO:0000259" key="12">
    <source>
        <dbReference type="Pfam" id="PF08544"/>
    </source>
</evidence>
<evidence type="ECO:0000256" key="3">
    <source>
        <dbReference type="ARBA" id="ARBA00017473"/>
    </source>
</evidence>
<dbReference type="GO" id="GO:0005524">
    <property type="term" value="F:ATP binding"/>
    <property type="evidence" value="ECO:0007669"/>
    <property type="project" value="UniProtKB-UniRule"/>
</dbReference>
<evidence type="ECO:0000256" key="8">
    <source>
        <dbReference type="ARBA" id="ARBA00023229"/>
    </source>
</evidence>
<feature type="active site" evidence="10">
    <location>
        <position position="139"/>
    </location>
</feature>
<dbReference type="InterPro" id="IPR014721">
    <property type="entry name" value="Ribsml_uS5_D2-typ_fold_subgr"/>
</dbReference>
<dbReference type="SUPFAM" id="SSF55060">
    <property type="entry name" value="GHMP Kinase, C-terminal domain"/>
    <property type="match status" value="1"/>
</dbReference>
<dbReference type="PANTHER" id="PTHR43527:SF2">
    <property type="entry name" value="4-DIPHOSPHOCYTIDYL-2-C-METHYL-D-ERYTHRITOL KINASE, CHLOROPLASTIC"/>
    <property type="match status" value="1"/>
</dbReference>
<dbReference type="GO" id="GO:0019288">
    <property type="term" value="P:isopentenyl diphosphate biosynthetic process, methylerythritol 4-phosphate pathway"/>
    <property type="evidence" value="ECO:0007669"/>
    <property type="project" value="UniProtKB-UniRule"/>
</dbReference>